<evidence type="ECO:0000313" key="10">
    <source>
        <dbReference type="EMBL" id="SDK31539.1"/>
    </source>
</evidence>
<keyword evidence="4 9" id="KW-0812">Transmembrane</keyword>
<keyword evidence="9" id="KW-0732">Signal</keyword>
<reference evidence="10 11" key="1">
    <citation type="submission" date="2016-10" db="EMBL/GenBank/DDBJ databases">
        <authorList>
            <person name="de Groot N.N."/>
        </authorList>
    </citation>
    <scope>NUCLEOTIDE SEQUENCE [LARGE SCALE GENOMIC DNA]</scope>
    <source>
        <strain evidence="10 11">JCM 21544</strain>
    </source>
</reference>
<dbReference type="InterPro" id="IPR010131">
    <property type="entry name" value="MdtP/NodT-like"/>
</dbReference>
<comment type="subcellular location">
    <subcellularLocation>
        <location evidence="1 9">Cell outer membrane</location>
        <topology evidence="1 9">Lipid-anchor</topology>
    </subcellularLocation>
</comment>
<dbReference type="AlphaFoldDB" id="A0A1G9AVX6"/>
<dbReference type="NCBIfam" id="TIGR01845">
    <property type="entry name" value="outer_NodT"/>
    <property type="match status" value="1"/>
</dbReference>
<evidence type="ECO:0000256" key="8">
    <source>
        <dbReference type="ARBA" id="ARBA00023288"/>
    </source>
</evidence>
<dbReference type="SUPFAM" id="SSF56954">
    <property type="entry name" value="Outer membrane efflux proteins (OEP)"/>
    <property type="match status" value="1"/>
</dbReference>
<feature type="chain" id="PRO_5011327695" evidence="9">
    <location>
        <begin position="21"/>
        <end position="476"/>
    </location>
</feature>
<evidence type="ECO:0000256" key="1">
    <source>
        <dbReference type="ARBA" id="ARBA00004459"/>
    </source>
</evidence>
<evidence type="ECO:0000313" key="11">
    <source>
        <dbReference type="Proteomes" id="UP000198706"/>
    </source>
</evidence>
<organism evidence="10 11">
    <name type="scientific">Pseudomonas indica</name>
    <dbReference type="NCBI Taxonomy" id="137658"/>
    <lineage>
        <taxon>Bacteria</taxon>
        <taxon>Pseudomonadati</taxon>
        <taxon>Pseudomonadota</taxon>
        <taxon>Gammaproteobacteria</taxon>
        <taxon>Pseudomonadales</taxon>
        <taxon>Pseudomonadaceae</taxon>
        <taxon>Pseudomonas</taxon>
    </lineage>
</organism>
<dbReference type="EMBL" id="FNFD01000006">
    <property type="protein sequence ID" value="SDK31539.1"/>
    <property type="molecule type" value="Genomic_DNA"/>
</dbReference>
<sequence length="476" mass="50818">MMHRPVFVPLLLALALGGCANLAPDYQRPQAPVADQWPAQAESTSGNASAEIDWRSFFIDARLEQVVERALANNRDLRVAALNIEKARAQYRIQRAEQFPSVAASVSGTRSRTPASLNGGEAASIGSQYSAELGFSSYELDFFGRLKNLSESALEDYLALEETHRSTQISLVAEVANAWLTLAADKALLQLAEDTLKSQQASYELTRRSHDLGNSSGVALAQAQSTVESAREDVAEYTSQVRQDINALTLLVGDSVPDTLLPATLDAEAAQLVEIPAGLPSSLLQRRPDVLAAEHDLKAANADIGAARAALFPSITLTGAAGTSSADLSGLFKGGSGAWSFGPSISVPIFNAGSLRASLESAKTEKAIQLATYEKTVQSAFREVADALAVRSTLQDRLNAQRALVEATERSYRLSDALYRNGANSYLEVLDAQRSLYSARQGLISLELSEQANRLTLYKVLGGGASTERQAGNVAS</sequence>
<keyword evidence="7" id="KW-0998">Cell outer membrane</keyword>
<dbReference type="Pfam" id="PF02321">
    <property type="entry name" value="OEP"/>
    <property type="match status" value="2"/>
</dbReference>
<dbReference type="PANTHER" id="PTHR30203:SF32">
    <property type="entry name" value="CATION EFFLUX SYSTEM PROTEIN CUSC"/>
    <property type="match status" value="1"/>
</dbReference>
<evidence type="ECO:0000256" key="7">
    <source>
        <dbReference type="ARBA" id="ARBA00023237"/>
    </source>
</evidence>
<name>A0A1G9AVX6_9PSED</name>
<feature type="signal peptide" evidence="9">
    <location>
        <begin position="1"/>
        <end position="20"/>
    </location>
</feature>
<dbReference type="GO" id="GO:0009279">
    <property type="term" value="C:cell outer membrane"/>
    <property type="evidence" value="ECO:0007669"/>
    <property type="project" value="UniProtKB-SubCell"/>
</dbReference>
<dbReference type="GO" id="GO:0015562">
    <property type="term" value="F:efflux transmembrane transporter activity"/>
    <property type="evidence" value="ECO:0007669"/>
    <property type="project" value="InterPro"/>
</dbReference>
<evidence type="ECO:0000256" key="6">
    <source>
        <dbReference type="ARBA" id="ARBA00023139"/>
    </source>
</evidence>
<accession>A0A1G9AVX6</accession>
<dbReference type="Proteomes" id="UP000198706">
    <property type="component" value="Unassembled WGS sequence"/>
</dbReference>
<keyword evidence="8 9" id="KW-0449">Lipoprotein</keyword>
<keyword evidence="6 9" id="KW-0564">Palmitate</keyword>
<evidence type="ECO:0000256" key="2">
    <source>
        <dbReference type="ARBA" id="ARBA00007613"/>
    </source>
</evidence>
<comment type="similarity">
    <text evidence="2 9">Belongs to the outer membrane factor (OMF) (TC 1.B.17) family.</text>
</comment>
<evidence type="ECO:0000256" key="9">
    <source>
        <dbReference type="RuleBase" id="RU362097"/>
    </source>
</evidence>
<dbReference type="PANTHER" id="PTHR30203">
    <property type="entry name" value="OUTER MEMBRANE CATION EFFLUX PROTEIN"/>
    <property type="match status" value="1"/>
</dbReference>
<keyword evidence="3 9" id="KW-1134">Transmembrane beta strand</keyword>
<dbReference type="InterPro" id="IPR003423">
    <property type="entry name" value="OMP_efflux"/>
</dbReference>
<dbReference type="Gene3D" id="1.20.1600.10">
    <property type="entry name" value="Outer membrane efflux proteins (OEP)"/>
    <property type="match status" value="1"/>
</dbReference>
<protein>
    <submittedName>
        <fullName evidence="10">Outer membrane protein, multidrug efflux system</fullName>
    </submittedName>
</protein>
<dbReference type="STRING" id="137658.SAMN05216186_10659"/>
<dbReference type="PROSITE" id="PS51257">
    <property type="entry name" value="PROKAR_LIPOPROTEIN"/>
    <property type="match status" value="1"/>
</dbReference>
<keyword evidence="5 9" id="KW-0472">Membrane</keyword>
<gene>
    <name evidence="10" type="ORF">SAMN05216186_10659</name>
</gene>
<evidence type="ECO:0000256" key="3">
    <source>
        <dbReference type="ARBA" id="ARBA00022452"/>
    </source>
</evidence>
<dbReference type="Gene3D" id="2.20.200.10">
    <property type="entry name" value="Outer membrane efflux proteins (OEP)"/>
    <property type="match status" value="1"/>
</dbReference>
<evidence type="ECO:0000256" key="4">
    <source>
        <dbReference type="ARBA" id="ARBA00022692"/>
    </source>
</evidence>
<keyword evidence="11" id="KW-1185">Reference proteome</keyword>
<evidence type="ECO:0000256" key="5">
    <source>
        <dbReference type="ARBA" id="ARBA00023136"/>
    </source>
</evidence>
<proteinExistence type="inferred from homology"/>